<feature type="compositionally biased region" description="Polar residues" evidence="1">
    <location>
        <begin position="67"/>
        <end position="110"/>
    </location>
</feature>
<evidence type="ECO:0000313" key="3">
    <source>
        <dbReference type="Proteomes" id="UP001208570"/>
    </source>
</evidence>
<feature type="region of interest" description="Disordered" evidence="1">
    <location>
        <begin position="218"/>
        <end position="248"/>
    </location>
</feature>
<accession>A0AAD9N9T1</accession>
<protein>
    <submittedName>
        <fullName evidence="2">Uncharacterized protein</fullName>
    </submittedName>
</protein>
<organism evidence="2 3">
    <name type="scientific">Paralvinella palmiformis</name>
    <dbReference type="NCBI Taxonomy" id="53620"/>
    <lineage>
        <taxon>Eukaryota</taxon>
        <taxon>Metazoa</taxon>
        <taxon>Spiralia</taxon>
        <taxon>Lophotrochozoa</taxon>
        <taxon>Annelida</taxon>
        <taxon>Polychaeta</taxon>
        <taxon>Sedentaria</taxon>
        <taxon>Canalipalpata</taxon>
        <taxon>Terebellida</taxon>
        <taxon>Terebelliformia</taxon>
        <taxon>Alvinellidae</taxon>
        <taxon>Paralvinella</taxon>
    </lineage>
</organism>
<keyword evidence="3" id="KW-1185">Reference proteome</keyword>
<feature type="region of interest" description="Disordered" evidence="1">
    <location>
        <begin position="53"/>
        <end position="110"/>
    </location>
</feature>
<evidence type="ECO:0000256" key="1">
    <source>
        <dbReference type="SAM" id="MobiDB-lite"/>
    </source>
</evidence>
<dbReference type="Proteomes" id="UP001208570">
    <property type="component" value="Unassembled WGS sequence"/>
</dbReference>
<sequence length="436" mass="48981">MLMRRKAAVLNFDCIQIISIYRASFISSVHFTMTNPFDSYQSAFSMFLASHKEESPPSVESPDVTLFENSQESPDPSTMSQSNNSGPTESNYSLDKTPSEQSSSMTSQLHNCASTDSISDQLGERTVKVLHPESPPPSEDANMETAQMVLPDEDPRHSLVVADESVDDTPHFQAAFEKTLNENGTDDSLLSSELPDISLATNKVSVCIKMLPPDIDCESQSCEKATPSDAKSAGAESESPEPGQDTNLSSKMAGIEQIEDLPSAEQDLCSLCYLTRRPVEYNERLFLLEKGAVTETQCDLGLTAIRSEEVYELMSKDYPDKYKIYLETLKEREKKKVSEQNKSYASMSLEKSKVDFFMKKSVQSAAEFNAQFMREKREERQAYIDLQTLEVHYPKSRNKPLPNECTNPGAYPVSLIPGQFQEYYKKYANFCFVFFD</sequence>
<dbReference type="AlphaFoldDB" id="A0AAD9N9T1"/>
<comment type="caution">
    <text evidence="2">The sequence shown here is derived from an EMBL/GenBank/DDBJ whole genome shotgun (WGS) entry which is preliminary data.</text>
</comment>
<proteinExistence type="predicted"/>
<gene>
    <name evidence="2" type="ORF">LSH36_154g04024</name>
</gene>
<name>A0AAD9N9T1_9ANNE</name>
<reference evidence="2" key="1">
    <citation type="journal article" date="2023" name="Mol. Biol. Evol.">
        <title>Third-Generation Sequencing Reveals the Adaptive Role of the Epigenome in Three Deep-Sea Polychaetes.</title>
        <authorList>
            <person name="Perez M."/>
            <person name="Aroh O."/>
            <person name="Sun Y."/>
            <person name="Lan Y."/>
            <person name="Juniper S.K."/>
            <person name="Young C.R."/>
            <person name="Angers B."/>
            <person name="Qian P.Y."/>
        </authorList>
    </citation>
    <scope>NUCLEOTIDE SEQUENCE</scope>
    <source>
        <strain evidence="2">P08H-3</strain>
    </source>
</reference>
<dbReference type="EMBL" id="JAODUP010000154">
    <property type="protein sequence ID" value="KAK2159354.1"/>
    <property type="molecule type" value="Genomic_DNA"/>
</dbReference>
<evidence type="ECO:0000313" key="2">
    <source>
        <dbReference type="EMBL" id="KAK2159354.1"/>
    </source>
</evidence>